<sequence>MYYLSVIGRLTNESKGGRIVKIKKLLTLLIISAIVMLPSASAFAEDVNSTEVTPYIVGIGDTQATAISLILNEYGGVVYDLFIQNSTEKDWFKWTNTSSGYKRVYATVGGFSGNGVTRAGYKINYNNGFGETQLFYTEKANTTESQTFGNIFVPAGATVYIVVDAPNFSSAPAYHLNFSAYDVN</sequence>
<protein>
    <recommendedName>
        <fullName evidence="4">DUF4879 domain-containing protein</fullName>
    </recommendedName>
</protein>
<evidence type="ECO:0000256" key="1">
    <source>
        <dbReference type="SAM" id="SignalP"/>
    </source>
</evidence>
<keyword evidence="1" id="KW-0732">Signal</keyword>
<dbReference type="EMBL" id="CP009285">
    <property type="protein sequence ID" value="AIQ59026.1"/>
    <property type="molecule type" value="Genomic_DNA"/>
</dbReference>
<evidence type="ECO:0000313" key="3">
    <source>
        <dbReference type="Proteomes" id="UP000029518"/>
    </source>
</evidence>
<reference evidence="2" key="1">
    <citation type="submission" date="2014-08" db="EMBL/GenBank/DDBJ databases">
        <title>Comparative genomics of the Paenibacillus odorifer group.</title>
        <authorList>
            <person name="den Bakker H.C."/>
            <person name="Tsai Y.-C.Y.-C."/>
            <person name="Martin N."/>
            <person name="Korlach J."/>
            <person name="Wiedmann M."/>
        </authorList>
    </citation>
    <scope>NUCLEOTIDE SEQUENCE [LARGE SCALE GENOMIC DNA]</scope>
    <source>
        <strain evidence="2">DSM 13188</strain>
    </source>
</reference>
<dbReference type="AlphaFoldDB" id="A0A089LC08"/>
<evidence type="ECO:0000313" key="2">
    <source>
        <dbReference type="EMBL" id="AIQ59026.1"/>
    </source>
</evidence>
<gene>
    <name evidence="2" type="ORF">PBOR_20380</name>
</gene>
<organism evidence="2 3">
    <name type="scientific">Paenibacillus borealis</name>
    <dbReference type="NCBI Taxonomy" id="160799"/>
    <lineage>
        <taxon>Bacteria</taxon>
        <taxon>Bacillati</taxon>
        <taxon>Bacillota</taxon>
        <taxon>Bacilli</taxon>
        <taxon>Bacillales</taxon>
        <taxon>Paenibacillaceae</taxon>
        <taxon>Paenibacillus</taxon>
    </lineage>
</organism>
<evidence type="ECO:0008006" key="4">
    <source>
        <dbReference type="Google" id="ProtNLM"/>
    </source>
</evidence>
<dbReference type="KEGG" id="pbd:PBOR_20380"/>
<feature type="chain" id="PRO_5001846250" description="DUF4879 domain-containing protein" evidence="1">
    <location>
        <begin position="45"/>
        <end position="184"/>
    </location>
</feature>
<keyword evidence="3" id="KW-1185">Reference proteome</keyword>
<name>A0A089LC08_PAEBO</name>
<proteinExistence type="predicted"/>
<accession>A0A089LC08</accession>
<feature type="signal peptide" evidence="1">
    <location>
        <begin position="1"/>
        <end position="44"/>
    </location>
</feature>
<dbReference type="HOGENOM" id="CLU_1592958_0_0_9"/>
<dbReference type="Proteomes" id="UP000029518">
    <property type="component" value="Chromosome"/>
</dbReference>